<evidence type="ECO:0000313" key="6">
    <source>
        <dbReference type="Proteomes" id="UP000028492"/>
    </source>
</evidence>
<keyword evidence="6" id="KW-1185">Reference proteome</keyword>
<feature type="domain" description="UspA" evidence="4">
    <location>
        <begin position="152"/>
        <end position="276"/>
    </location>
</feature>
<evidence type="ECO:0000256" key="2">
    <source>
        <dbReference type="ARBA" id="ARBA00022741"/>
    </source>
</evidence>
<dbReference type="PRINTS" id="PR01438">
    <property type="entry name" value="UNVRSLSTRESS"/>
</dbReference>
<organism evidence="5 6">
    <name type="scientific">Amycolatopsis japonica</name>
    <dbReference type="NCBI Taxonomy" id="208439"/>
    <lineage>
        <taxon>Bacteria</taxon>
        <taxon>Bacillati</taxon>
        <taxon>Actinomycetota</taxon>
        <taxon>Actinomycetes</taxon>
        <taxon>Pseudonocardiales</taxon>
        <taxon>Pseudonocardiaceae</taxon>
        <taxon>Amycolatopsis</taxon>
        <taxon>Amycolatopsis japonica group</taxon>
    </lineage>
</organism>
<dbReference type="InterPro" id="IPR006016">
    <property type="entry name" value="UspA"/>
</dbReference>
<reference evidence="5 6" key="1">
    <citation type="journal article" date="2014" name="J. Biotechnol.">
        <title>Complete genome sequence of the actinobacterium Amycolatopsis japonica MG417-CF17(T) (=DSM 44213T) producing (S,S)-N,N'-ethylenediaminedisuccinic acid.</title>
        <authorList>
            <person name="Stegmann E."/>
            <person name="Albersmeier A."/>
            <person name="Spohn M."/>
            <person name="Gert H."/>
            <person name="Weber T."/>
            <person name="Wohlleben W."/>
            <person name="Kalinowski J."/>
            <person name="Ruckert C."/>
        </authorList>
    </citation>
    <scope>NUCLEOTIDE SEQUENCE [LARGE SCALE GENOMIC DNA]</scope>
    <source>
        <strain evidence="6">MG417-CF17 (DSM 44213)</strain>
    </source>
</reference>
<dbReference type="RefSeq" id="WP_038513340.1">
    <property type="nucleotide sequence ID" value="NZ_CP008953.1"/>
</dbReference>
<dbReference type="PANTHER" id="PTHR46268">
    <property type="entry name" value="STRESS RESPONSE PROTEIN NHAX"/>
    <property type="match status" value="1"/>
</dbReference>
<dbReference type="eggNOG" id="COG0589">
    <property type="taxonomic scope" value="Bacteria"/>
</dbReference>
<comment type="similarity">
    <text evidence="1">Belongs to the universal stress protein A family.</text>
</comment>
<keyword evidence="2" id="KW-0547">Nucleotide-binding</keyword>
<proteinExistence type="inferred from homology"/>
<keyword evidence="3" id="KW-0067">ATP-binding</keyword>
<dbReference type="STRING" id="208439.AJAP_18715"/>
<dbReference type="AlphaFoldDB" id="A0A075UUB0"/>
<dbReference type="HOGENOM" id="CLU_049301_2_3_11"/>
<evidence type="ECO:0000259" key="4">
    <source>
        <dbReference type="Pfam" id="PF00582"/>
    </source>
</evidence>
<dbReference type="InterPro" id="IPR006015">
    <property type="entry name" value="Universal_stress_UspA"/>
</dbReference>
<sequence length="286" mass="30150">MPIATEGSIVAGIDGSRSARTAALWAAGAASRRGVPLRLVHVYAVPLAKVPSVLPPAETIRAGFAGLGEEWVSQVREAVLARFPGLVVETAVREWSAVPALVQESTRATMLVLGSRGLGGFTGPLIGSTAVALAKHGHCPIVVVRGAWRDEDRIVVGTDGSPASEGALGFGFDEANSRNTGLTVVRTWSDLSDRVEDDERKSIEEQVAPWRDKYPEVPVEFVLRQGRPVRALLELGKRAGLLVVGCRGRGGFEGMLLGSTSQALIAHAECPVAVIRPAVPSDDADL</sequence>
<dbReference type="EMBL" id="CP008953">
    <property type="protein sequence ID" value="AIG76608.1"/>
    <property type="molecule type" value="Genomic_DNA"/>
</dbReference>
<dbReference type="SUPFAM" id="SSF52402">
    <property type="entry name" value="Adenine nucleotide alpha hydrolases-like"/>
    <property type="match status" value="2"/>
</dbReference>
<dbReference type="Gene3D" id="3.40.50.620">
    <property type="entry name" value="HUPs"/>
    <property type="match status" value="2"/>
</dbReference>
<accession>A0A075UUB0</accession>
<protein>
    <submittedName>
        <fullName evidence="5">Universal stress protein</fullName>
    </submittedName>
</protein>
<evidence type="ECO:0000256" key="3">
    <source>
        <dbReference type="ARBA" id="ARBA00022840"/>
    </source>
</evidence>
<evidence type="ECO:0000256" key="1">
    <source>
        <dbReference type="ARBA" id="ARBA00008791"/>
    </source>
</evidence>
<gene>
    <name evidence="5" type="ORF">AJAP_18715</name>
</gene>
<evidence type="ECO:0000313" key="5">
    <source>
        <dbReference type="EMBL" id="AIG76608.1"/>
    </source>
</evidence>
<dbReference type="Pfam" id="PF00582">
    <property type="entry name" value="Usp"/>
    <property type="match status" value="2"/>
</dbReference>
<dbReference type="GO" id="GO:0005524">
    <property type="term" value="F:ATP binding"/>
    <property type="evidence" value="ECO:0007669"/>
    <property type="project" value="UniProtKB-KW"/>
</dbReference>
<dbReference type="KEGG" id="aja:AJAP_18715"/>
<dbReference type="InterPro" id="IPR014729">
    <property type="entry name" value="Rossmann-like_a/b/a_fold"/>
</dbReference>
<feature type="domain" description="UspA" evidence="4">
    <location>
        <begin position="9"/>
        <end position="145"/>
    </location>
</feature>
<dbReference type="Proteomes" id="UP000028492">
    <property type="component" value="Chromosome"/>
</dbReference>
<name>A0A075UUB0_9PSEU</name>
<dbReference type="PANTHER" id="PTHR46268:SF27">
    <property type="entry name" value="UNIVERSAL STRESS PROTEIN RV2623"/>
    <property type="match status" value="1"/>
</dbReference>